<feature type="compositionally biased region" description="Polar residues" evidence="1">
    <location>
        <begin position="161"/>
        <end position="177"/>
    </location>
</feature>
<sequence>MSPSSSASSPSLWTRFINYITSWLSFVVEFICSLYRDELQRQSRQSDDYHRWRQHQEMMKEQEQPFMMMTTSTTPILTSSSPIGEDEENILGHYSQSSHCPLETTAILPTSESSVNNIITPTNRITTVSSPFSNSITNESVEAVKQQQQQESEIISEQSPLLKSSQKETSPQKQMTPLNKEEMIRNKTSTPPQKQQTSSVNKSNSTTPVLSKVSPNVKSSTMTKESGVTSPSEASGLIGERLKLKKTMKNKLLSQNAYNSLVKNSKQQQQQSGEESGSHSTQNTSSDALDSSEIIAQKNSQILKRKLSSKPSFTRRRPTTTQHNGQQEKKPSIEILSKLENESSIDLPSVEKFAHLEEQAQLEKKLGTETAMKQQQEKKRSDDIEVNNSKSPSSKSNTKGPQVSLAAILGAKNSLRKTQ</sequence>
<protein>
    <submittedName>
        <fullName evidence="2">Uncharacterized protein</fullName>
    </submittedName>
</protein>
<feature type="region of interest" description="Disordered" evidence="1">
    <location>
        <begin position="140"/>
        <end position="234"/>
    </location>
</feature>
<feature type="compositionally biased region" description="Polar residues" evidence="1">
    <location>
        <begin position="186"/>
        <end position="233"/>
    </location>
</feature>
<dbReference type="VEuPathDB" id="AmoebaDB:FDP41_001188"/>
<dbReference type="AlphaFoldDB" id="A0A6A5C3G8"/>
<dbReference type="Proteomes" id="UP000444721">
    <property type="component" value="Unassembled WGS sequence"/>
</dbReference>
<feature type="compositionally biased region" description="Basic and acidic residues" evidence="1">
    <location>
        <begin position="326"/>
        <end position="340"/>
    </location>
</feature>
<dbReference type="OrthoDB" id="10533787at2759"/>
<dbReference type="VEuPathDB" id="AmoebaDB:NF0108110"/>
<feature type="compositionally biased region" description="Low complexity" evidence="1">
    <location>
        <begin position="146"/>
        <end position="159"/>
    </location>
</feature>
<gene>
    <name evidence="2" type="ORF">FDP41_001188</name>
</gene>
<dbReference type="EMBL" id="VFQX01000022">
    <property type="protein sequence ID" value="KAF0980035.1"/>
    <property type="molecule type" value="Genomic_DNA"/>
</dbReference>
<feature type="compositionally biased region" description="Low complexity" evidence="1">
    <location>
        <begin position="265"/>
        <end position="280"/>
    </location>
</feature>
<evidence type="ECO:0000313" key="3">
    <source>
        <dbReference type="Proteomes" id="UP000444721"/>
    </source>
</evidence>
<comment type="caution">
    <text evidence="2">The sequence shown here is derived from an EMBL/GenBank/DDBJ whole genome shotgun (WGS) entry which is preliminary data.</text>
</comment>
<reference evidence="2 3" key="1">
    <citation type="journal article" date="2019" name="Sci. Rep.">
        <title>Nanopore sequencing improves the draft genome of the human pathogenic amoeba Naegleria fowleri.</title>
        <authorList>
            <person name="Liechti N."/>
            <person name="Schurch N."/>
            <person name="Bruggmann R."/>
            <person name="Wittwer M."/>
        </authorList>
    </citation>
    <scope>NUCLEOTIDE SEQUENCE [LARGE SCALE GENOMIC DNA]</scope>
    <source>
        <strain evidence="2 3">ATCC 30894</strain>
    </source>
</reference>
<dbReference type="OMA" id="ISYITSW"/>
<evidence type="ECO:0000256" key="1">
    <source>
        <dbReference type="SAM" id="MobiDB-lite"/>
    </source>
</evidence>
<dbReference type="RefSeq" id="XP_044564748.1">
    <property type="nucleotide sequence ID" value="XM_044702337.1"/>
</dbReference>
<feature type="region of interest" description="Disordered" evidence="1">
    <location>
        <begin position="256"/>
        <end position="340"/>
    </location>
</feature>
<evidence type="ECO:0000313" key="2">
    <source>
        <dbReference type="EMBL" id="KAF0980035.1"/>
    </source>
</evidence>
<proteinExistence type="predicted"/>
<name>A0A6A5C3G8_NAEFO</name>
<feature type="compositionally biased region" description="Low complexity" evidence="1">
    <location>
        <begin position="387"/>
        <end position="399"/>
    </location>
</feature>
<accession>A0A6A5C3G8</accession>
<keyword evidence="3" id="KW-1185">Reference proteome</keyword>
<dbReference type="VEuPathDB" id="AmoebaDB:NfTy_048720"/>
<dbReference type="GeneID" id="68108406"/>
<organism evidence="2 3">
    <name type="scientific">Naegleria fowleri</name>
    <name type="common">Brain eating amoeba</name>
    <dbReference type="NCBI Taxonomy" id="5763"/>
    <lineage>
        <taxon>Eukaryota</taxon>
        <taxon>Discoba</taxon>
        <taxon>Heterolobosea</taxon>
        <taxon>Tetramitia</taxon>
        <taxon>Eutetramitia</taxon>
        <taxon>Vahlkampfiidae</taxon>
        <taxon>Naegleria</taxon>
    </lineage>
</organism>
<feature type="region of interest" description="Disordered" evidence="1">
    <location>
        <begin position="364"/>
        <end position="419"/>
    </location>
</feature>
<feature type="compositionally biased region" description="Basic residues" evidence="1">
    <location>
        <begin position="303"/>
        <end position="318"/>
    </location>
</feature>